<evidence type="ECO:0000259" key="12">
    <source>
        <dbReference type="Pfam" id="PF02823"/>
    </source>
</evidence>
<dbReference type="PANTHER" id="PTHR13822">
    <property type="entry name" value="ATP SYNTHASE DELTA/EPSILON CHAIN"/>
    <property type="match status" value="1"/>
</dbReference>
<comment type="subunit">
    <text evidence="8 9">F-type ATPases have 2 components, CF(1) - the catalytic core - and CF(0) - the membrane proton channel. CF(1) has five subunits: alpha(3), beta(3), gamma(1), delta(1), epsilon(1). CF(0) has three main subunits: a, b and c.</text>
</comment>
<dbReference type="HAMAP" id="MF_00530">
    <property type="entry name" value="ATP_synth_epsil_bac"/>
    <property type="match status" value="1"/>
</dbReference>
<comment type="subcellular location">
    <subcellularLocation>
        <location evidence="1 8">Cell membrane</location>
        <topology evidence="1 8">Peripheral membrane protein</topology>
    </subcellularLocation>
</comment>
<feature type="coiled-coil region" evidence="10">
    <location>
        <begin position="91"/>
        <end position="134"/>
    </location>
</feature>
<dbReference type="PANTHER" id="PTHR13822:SF10">
    <property type="entry name" value="ATP SYNTHASE EPSILON CHAIN, CHLOROPLASTIC"/>
    <property type="match status" value="1"/>
</dbReference>
<evidence type="ECO:0000256" key="4">
    <source>
        <dbReference type="ARBA" id="ARBA00023065"/>
    </source>
</evidence>
<comment type="similarity">
    <text evidence="2 8 9">Belongs to the ATPase epsilon chain family.</text>
</comment>
<dbReference type="InterPro" id="IPR036794">
    <property type="entry name" value="ATP_F1_dsu/esu_C_sf"/>
</dbReference>
<evidence type="ECO:0000313" key="14">
    <source>
        <dbReference type="Proteomes" id="UP000199287"/>
    </source>
</evidence>
<gene>
    <name evidence="8" type="primary">atpC</name>
    <name evidence="13" type="ORF">SAMN05192551_102201</name>
</gene>
<dbReference type="Pfam" id="PF00401">
    <property type="entry name" value="ATP-synt_DE"/>
    <property type="match status" value="1"/>
</dbReference>
<keyword evidence="6 8" id="KW-0139">CF(1)</keyword>
<dbReference type="InterPro" id="IPR020547">
    <property type="entry name" value="ATP_synth_F1_esu_C"/>
</dbReference>
<evidence type="ECO:0000256" key="9">
    <source>
        <dbReference type="RuleBase" id="RU003656"/>
    </source>
</evidence>
<dbReference type="InterPro" id="IPR001469">
    <property type="entry name" value="ATP_synth_F1_dsu/esu"/>
</dbReference>
<keyword evidence="10" id="KW-0175">Coiled coil</keyword>
<dbReference type="GO" id="GO:0005886">
    <property type="term" value="C:plasma membrane"/>
    <property type="evidence" value="ECO:0007669"/>
    <property type="project" value="UniProtKB-SubCell"/>
</dbReference>
<evidence type="ECO:0000259" key="11">
    <source>
        <dbReference type="Pfam" id="PF00401"/>
    </source>
</evidence>
<reference evidence="14" key="1">
    <citation type="submission" date="2016-10" db="EMBL/GenBank/DDBJ databases">
        <authorList>
            <person name="Varghese N."/>
            <person name="Submissions S."/>
        </authorList>
    </citation>
    <scope>NUCLEOTIDE SEQUENCE [LARGE SCALE GENOMIC DNA]</scope>
    <source>
        <strain evidence="14">Z-7934</strain>
    </source>
</reference>
<keyword evidence="8" id="KW-0375">Hydrogen ion transport</keyword>
<keyword evidence="5 8" id="KW-0472">Membrane</keyword>
<keyword evidence="4 8" id="KW-0406">Ion transport</keyword>
<accession>A0A1I3C3Z8</accession>
<organism evidence="13 14">
    <name type="scientific">Tindallia magadiensis</name>
    <dbReference type="NCBI Taxonomy" id="69895"/>
    <lineage>
        <taxon>Bacteria</taxon>
        <taxon>Bacillati</taxon>
        <taxon>Bacillota</taxon>
        <taxon>Clostridia</taxon>
        <taxon>Peptostreptococcales</taxon>
        <taxon>Tindalliaceae</taxon>
        <taxon>Tindallia</taxon>
    </lineage>
</organism>
<dbReference type="Gene3D" id="2.60.15.10">
    <property type="entry name" value="F0F1 ATP synthase delta/epsilon subunit, N-terminal"/>
    <property type="match status" value="1"/>
</dbReference>
<dbReference type="NCBIfam" id="TIGR01216">
    <property type="entry name" value="ATP_synt_epsi"/>
    <property type="match status" value="1"/>
</dbReference>
<name>A0A1I3C3Z8_9FIRM</name>
<feature type="domain" description="ATP synthase F1 complex delta/epsilon subunit N-terminal" evidence="12">
    <location>
        <begin position="5"/>
        <end position="81"/>
    </location>
</feature>
<dbReference type="CDD" id="cd12152">
    <property type="entry name" value="F1-ATPase_delta"/>
    <property type="match status" value="1"/>
</dbReference>
<dbReference type="SUPFAM" id="SSF51344">
    <property type="entry name" value="Epsilon subunit of F1F0-ATP synthase N-terminal domain"/>
    <property type="match status" value="1"/>
</dbReference>
<protein>
    <recommendedName>
        <fullName evidence="8">ATP synthase epsilon chain</fullName>
    </recommendedName>
    <alternativeName>
        <fullName evidence="8">ATP synthase F1 sector epsilon subunit</fullName>
    </alternativeName>
    <alternativeName>
        <fullName evidence="8">F-ATPase epsilon subunit</fullName>
    </alternativeName>
</protein>
<dbReference type="GO" id="GO:0005524">
    <property type="term" value="F:ATP binding"/>
    <property type="evidence" value="ECO:0007669"/>
    <property type="project" value="UniProtKB-UniRule"/>
</dbReference>
<feature type="domain" description="ATP synthase epsilon subunit C-terminal" evidence="11">
    <location>
        <begin position="87"/>
        <end position="129"/>
    </location>
</feature>
<keyword evidence="8" id="KW-1003">Cell membrane</keyword>
<sequence>MANKLHLEVISPDEVFWDDEVDTAVVRTIEGDVGLMNEHLPMVSPLIVGRIKIVKDGEAREASCAEGVLKIRGNRALVITSAVEWVDEIDIERARKAKERAEQRLEAKKNDVDLDRANIAMTKALNRIKHYERLEK</sequence>
<dbReference type="SUPFAM" id="SSF46604">
    <property type="entry name" value="Epsilon subunit of F1F0-ATP synthase C-terminal domain"/>
    <property type="match status" value="1"/>
</dbReference>
<dbReference type="InterPro" id="IPR036771">
    <property type="entry name" value="ATPsynth_dsu/esu_N"/>
</dbReference>
<keyword evidence="3 8" id="KW-0813">Transport</keyword>
<dbReference type="RefSeq" id="WP_093370445.1">
    <property type="nucleotide sequence ID" value="NZ_FOQA01000002.1"/>
</dbReference>
<evidence type="ECO:0000256" key="8">
    <source>
        <dbReference type="HAMAP-Rule" id="MF_00530"/>
    </source>
</evidence>
<dbReference type="Gene3D" id="1.20.5.440">
    <property type="entry name" value="ATP synthase delta/epsilon subunit, C-terminal domain"/>
    <property type="match status" value="1"/>
</dbReference>
<evidence type="ECO:0000256" key="3">
    <source>
        <dbReference type="ARBA" id="ARBA00022448"/>
    </source>
</evidence>
<evidence type="ECO:0000313" key="13">
    <source>
        <dbReference type="EMBL" id="SFH69305.1"/>
    </source>
</evidence>
<dbReference type="AlphaFoldDB" id="A0A1I3C3Z8"/>
<evidence type="ECO:0000256" key="2">
    <source>
        <dbReference type="ARBA" id="ARBA00005712"/>
    </source>
</evidence>
<keyword evidence="14" id="KW-1185">Reference proteome</keyword>
<proteinExistence type="inferred from homology"/>
<dbReference type="GO" id="GO:0045259">
    <property type="term" value="C:proton-transporting ATP synthase complex"/>
    <property type="evidence" value="ECO:0007669"/>
    <property type="project" value="UniProtKB-KW"/>
</dbReference>
<dbReference type="EMBL" id="FOQA01000002">
    <property type="protein sequence ID" value="SFH69305.1"/>
    <property type="molecule type" value="Genomic_DNA"/>
</dbReference>
<evidence type="ECO:0000256" key="10">
    <source>
        <dbReference type="SAM" id="Coils"/>
    </source>
</evidence>
<dbReference type="Pfam" id="PF02823">
    <property type="entry name" value="ATP-synt_DE_N"/>
    <property type="match status" value="1"/>
</dbReference>
<evidence type="ECO:0000256" key="5">
    <source>
        <dbReference type="ARBA" id="ARBA00023136"/>
    </source>
</evidence>
<dbReference type="GO" id="GO:0046933">
    <property type="term" value="F:proton-transporting ATP synthase activity, rotational mechanism"/>
    <property type="evidence" value="ECO:0007669"/>
    <property type="project" value="UniProtKB-UniRule"/>
</dbReference>
<dbReference type="OrthoDB" id="9804110at2"/>
<evidence type="ECO:0000256" key="7">
    <source>
        <dbReference type="ARBA" id="ARBA00023310"/>
    </source>
</evidence>
<comment type="function">
    <text evidence="8">Produces ATP from ADP in the presence of a proton gradient across the membrane.</text>
</comment>
<dbReference type="STRING" id="69895.SAMN05192551_102201"/>
<dbReference type="InterPro" id="IPR020546">
    <property type="entry name" value="ATP_synth_F1_dsu/esu_N"/>
</dbReference>
<keyword evidence="7 8" id="KW-0066">ATP synthesis</keyword>
<dbReference type="Proteomes" id="UP000199287">
    <property type="component" value="Unassembled WGS sequence"/>
</dbReference>
<evidence type="ECO:0000256" key="6">
    <source>
        <dbReference type="ARBA" id="ARBA00023196"/>
    </source>
</evidence>
<evidence type="ECO:0000256" key="1">
    <source>
        <dbReference type="ARBA" id="ARBA00004202"/>
    </source>
</evidence>